<gene>
    <name evidence="2" type="ORF">K340107D12_19470</name>
</gene>
<proteinExistence type="predicted"/>
<dbReference type="InterPro" id="IPR029044">
    <property type="entry name" value="Nucleotide-diphossugar_trans"/>
</dbReference>
<dbReference type="PANTHER" id="PTHR48090">
    <property type="entry name" value="UNDECAPRENYL-PHOSPHATE 4-DEOXY-4-FORMAMIDO-L-ARABINOSE TRANSFERASE-RELATED"/>
    <property type="match status" value="1"/>
</dbReference>
<feature type="domain" description="Glycosyltransferase 2-like" evidence="1">
    <location>
        <begin position="5"/>
        <end position="162"/>
    </location>
</feature>
<organism evidence="2 3">
    <name type="scientific">Blautia parvula</name>
    <dbReference type="NCBI Taxonomy" id="2877527"/>
    <lineage>
        <taxon>Bacteria</taxon>
        <taxon>Bacillati</taxon>
        <taxon>Bacillota</taxon>
        <taxon>Clostridia</taxon>
        <taxon>Lachnospirales</taxon>
        <taxon>Lachnospiraceae</taxon>
        <taxon>Blautia</taxon>
    </lineage>
</organism>
<dbReference type="Proteomes" id="UP001600941">
    <property type="component" value="Unassembled WGS sequence"/>
</dbReference>
<evidence type="ECO:0000259" key="1">
    <source>
        <dbReference type="Pfam" id="PF00535"/>
    </source>
</evidence>
<name>A0ABQ0BRG8_9FIRM</name>
<comment type="caution">
    <text evidence="2">The sequence shown here is derived from an EMBL/GenBank/DDBJ whole genome shotgun (WGS) entry which is preliminary data.</text>
</comment>
<dbReference type="Gene3D" id="3.90.550.10">
    <property type="entry name" value="Spore Coat Polysaccharide Biosynthesis Protein SpsA, Chain A"/>
    <property type="match status" value="1"/>
</dbReference>
<dbReference type="PANTHER" id="PTHR48090:SF7">
    <property type="entry name" value="RFBJ PROTEIN"/>
    <property type="match status" value="1"/>
</dbReference>
<dbReference type="InterPro" id="IPR050256">
    <property type="entry name" value="Glycosyltransferase_2"/>
</dbReference>
<sequence>MKKLIIIPAYNEGENLKNTIKNIQTYAPSFDYVIVNDCSKDNTRELCKTEKFHVINLPVNLGIGGAVQTGYQYAMENDYDLAVQVDGDGQHDARFLNTMADYLLENKVNMVIGSRFIEKKGFQSSGIRRLGIRFFTGLIRCLTGKKITDPTSGLRMADSEIIKMFAQNYPKDYPEPETVVSVIRKGKRVEELPVEMHERQGGVSSISPKKSIYYMIKVSLAIIIECLR</sequence>
<reference evidence="2 3" key="1">
    <citation type="submission" date="2024-04" db="EMBL/GenBank/DDBJ databases">
        <title>Defined microbial consortia suppress multidrug-resistant proinflammatory Enterobacteriaceae via ecological control.</title>
        <authorList>
            <person name="Furuichi M."/>
            <person name="Kawaguchi T."/>
            <person name="Pust M."/>
            <person name="Yasuma K."/>
            <person name="Plichta D."/>
            <person name="Hasegawa N."/>
            <person name="Ohya T."/>
            <person name="Bhattarai S."/>
            <person name="Sasajima S."/>
            <person name="Aoto Y."/>
            <person name="Tuganbaev T."/>
            <person name="Yaginuma M."/>
            <person name="Ueda M."/>
            <person name="Okahashi N."/>
            <person name="Amafuji K."/>
            <person name="Kiridooshi Y."/>
            <person name="Sugita K."/>
            <person name="Strazar M."/>
            <person name="Skelly A."/>
            <person name="Suda W."/>
            <person name="Hattori M."/>
            <person name="Nakamoto N."/>
            <person name="Caballero S."/>
            <person name="Norman J."/>
            <person name="Olle B."/>
            <person name="Tanoue T."/>
            <person name="Arita M."/>
            <person name="Bucci V."/>
            <person name="Atarashi K."/>
            <person name="Xavier R."/>
            <person name="Honda K."/>
        </authorList>
    </citation>
    <scope>NUCLEOTIDE SEQUENCE [LARGE SCALE GENOMIC DNA]</scope>
    <source>
        <strain evidence="3">k34-0107-D12</strain>
    </source>
</reference>
<dbReference type="SUPFAM" id="SSF53448">
    <property type="entry name" value="Nucleotide-diphospho-sugar transferases"/>
    <property type="match status" value="1"/>
</dbReference>
<evidence type="ECO:0000313" key="3">
    <source>
        <dbReference type="Proteomes" id="UP001600941"/>
    </source>
</evidence>
<keyword evidence="3" id="KW-1185">Reference proteome</keyword>
<dbReference type="CDD" id="cd04179">
    <property type="entry name" value="DPM_DPG-synthase_like"/>
    <property type="match status" value="1"/>
</dbReference>
<evidence type="ECO:0000313" key="2">
    <source>
        <dbReference type="EMBL" id="GAA6499131.1"/>
    </source>
</evidence>
<accession>A0ABQ0BRG8</accession>
<dbReference type="EMBL" id="BAABZQ010000001">
    <property type="protein sequence ID" value="GAA6499131.1"/>
    <property type="molecule type" value="Genomic_DNA"/>
</dbReference>
<dbReference type="RefSeq" id="WP_033143049.1">
    <property type="nucleotide sequence ID" value="NZ_BAABZQ010000001.1"/>
</dbReference>
<dbReference type="Pfam" id="PF00535">
    <property type="entry name" value="Glycos_transf_2"/>
    <property type="match status" value="1"/>
</dbReference>
<dbReference type="InterPro" id="IPR001173">
    <property type="entry name" value="Glyco_trans_2-like"/>
</dbReference>
<protein>
    <submittedName>
        <fullName evidence="2">Glycosyltransferase family 2 protein</fullName>
    </submittedName>
</protein>